<dbReference type="EMBL" id="KZ502280">
    <property type="protein sequence ID" value="PKU81168.1"/>
    <property type="molecule type" value="Genomic_DNA"/>
</dbReference>
<name>A0A2I0WZT3_9ASPA</name>
<dbReference type="FunFam" id="3.30.420.10:FF:000032">
    <property type="entry name" value="Retrovirus-related Pol polyprotein from transposon 297-like Protein"/>
    <property type="match status" value="1"/>
</dbReference>
<dbReference type="FunFam" id="3.30.70.270:FF:000020">
    <property type="entry name" value="Transposon Tf2-6 polyprotein-like Protein"/>
    <property type="match status" value="1"/>
</dbReference>
<proteinExistence type="predicted"/>
<dbReference type="InterPro" id="IPR056924">
    <property type="entry name" value="SH3_Tf2-1"/>
</dbReference>
<sequence length="601" mass="69138">MEGHLDHLRQLLVILRTNKLFLNLPKCEFATAHVHFLGFVVSKEGVRMNPSKVEAILNWPTPRSFSEIRSFHGLANFYRKFIKEFSVIMSPLTDCLKLKEFQWGEQQQRSFDAIKTALTSAPVLAIPCFDKLFTVETDASGIGIGAVLSQEGRPVAFFSEKLCPSRQRWSAYEQELYSVIRALKEWEHYLLHQEFVICTDNRALQFINSQKHVNRMHARWVSFLQKFSFSWRQHLIKEAHCGALAAHAGRDKSLAQLKSRFYWPRIRRDVFRFVDRCSICQSYKGGAQNTGLYLPLPVPDSIWEDLSLDFVLGLPRTKKGNDSIMVVVDRFSKMAHFISCKKTSNALHIAHLFFHQVVRLHGIPRSLTSDRDVKFISHFWRELWKRLGTDLRLSSAYHPQSDGQTEVVNRTLVSMLRCLVQEYPKQWEEVLTTAEFAYNSMVNRSTGKTPFSIVFTKVPNLALDLAILPKCKSGAAKNFTNQYSQMLEDVRLQLTNANRKYKADADRHRRPLVFNVGDLVMIRLRRERFPPGTYSKLSRRKIGPVPIIAKMNDNAYTVELPPGYTTSPTFNVSDLWRYHPPDQSPITISSTETSSSEAGED</sequence>
<reference evidence="9 10" key="1">
    <citation type="journal article" date="2016" name="Sci. Rep.">
        <title>The Dendrobium catenatum Lindl. genome sequence provides insights into polysaccharide synthase, floral development and adaptive evolution.</title>
        <authorList>
            <person name="Zhang G.Q."/>
            <person name="Xu Q."/>
            <person name="Bian C."/>
            <person name="Tsai W.C."/>
            <person name="Yeh C.M."/>
            <person name="Liu K.W."/>
            <person name="Yoshida K."/>
            <person name="Zhang L.S."/>
            <person name="Chang S.B."/>
            <person name="Chen F."/>
            <person name="Shi Y."/>
            <person name="Su Y.Y."/>
            <person name="Zhang Y.Q."/>
            <person name="Chen L.J."/>
            <person name="Yin Y."/>
            <person name="Lin M."/>
            <person name="Huang H."/>
            <person name="Deng H."/>
            <person name="Wang Z.W."/>
            <person name="Zhu S.L."/>
            <person name="Zhao X."/>
            <person name="Deng C."/>
            <person name="Niu S.C."/>
            <person name="Huang J."/>
            <person name="Wang M."/>
            <person name="Liu G.H."/>
            <person name="Yang H.J."/>
            <person name="Xiao X.J."/>
            <person name="Hsiao Y.Y."/>
            <person name="Wu W.L."/>
            <person name="Chen Y.Y."/>
            <person name="Mitsuda N."/>
            <person name="Ohme-Takagi M."/>
            <person name="Luo Y.B."/>
            <person name="Van de Peer Y."/>
            <person name="Liu Z.J."/>
        </authorList>
    </citation>
    <scope>NUCLEOTIDE SEQUENCE [LARGE SCALE GENOMIC DNA]</scope>
    <source>
        <tissue evidence="9">The whole plant</tissue>
    </source>
</reference>
<dbReference type="Pfam" id="PF24626">
    <property type="entry name" value="SH3_Tf2-1"/>
    <property type="match status" value="1"/>
</dbReference>
<dbReference type="PANTHER" id="PTHR35046:SF26">
    <property type="entry name" value="RNA-DIRECTED DNA POLYMERASE"/>
    <property type="match status" value="1"/>
</dbReference>
<keyword evidence="1" id="KW-0808">Transferase</keyword>
<dbReference type="Proteomes" id="UP000233837">
    <property type="component" value="Unassembled WGS sequence"/>
</dbReference>
<evidence type="ECO:0000256" key="7">
    <source>
        <dbReference type="SAM" id="MobiDB-lite"/>
    </source>
</evidence>
<dbReference type="InterPro" id="IPR041373">
    <property type="entry name" value="RT_RNaseH"/>
</dbReference>
<evidence type="ECO:0000256" key="1">
    <source>
        <dbReference type="ARBA" id="ARBA00022679"/>
    </source>
</evidence>
<evidence type="ECO:0000256" key="4">
    <source>
        <dbReference type="ARBA" id="ARBA00022759"/>
    </source>
</evidence>
<dbReference type="InterPro" id="IPR001584">
    <property type="entry name" value="Integrase_cat-core"/>
</dbReference>
<dbReference type="SUPFAM" id="SSF56672">
    <property type="entry name" value="DNA/RNA polymerases"/>
    <property type="match status" value="1"/>
</dbReference>
<evidence type="ECO:0000313" key="9">
    <source>
        <dbReference type="EMBL" id="PKU81168.1"/>
    </source>
</evidence>
<dbReference type="InterPro" id="IPR041588">
    <property type="entry name" value="Integrase_H2C2"/>
</dbReference>
<reference evidence="9 10" key="2">
    <citation type="journal article" date="2017" name="Nature">
        <title>The Apostasia genome and the evolution of orchids.</title>
        <authorList>
            <person name="Zhang G.Q."/>
            <person name="Liu K.W."/>
            <person name="Li Z."/>
            <person name="Lohaus R."/>
            <person name="Hsiao Y.Y."/>
            <person name="Niu S.C."/>
            <person name="Wang J.Y."/>
            <person name="Lin Y.C."/>
            <person name="Xu Q."/>
            <person name="Chen L.J."/>
            <person name="Yoshida K."/>
            <person name="Fujiwara S."/>
            <person name="Wang Z.W."/>
            <person name="Zhang Y.Q."/>
            <person name="Mitsuda N."/>
            <person name="Wang M."/>
            <person name="Liu G.H."/>
            <person name="Pecoraro L."/>
            <person name="Huang H.X."/>
            <person name="Xiao X.J."/>
            <person name="Lin M."/>
            <person name="Wu X.Y."/>
            <person name="Wu W.L."/>
            <person name="Chen Y.Y."/>
            <person name="Chang S.B."/>
            <person name="Sakamoto S."/>
            <person name="Ohme-Takagi M."/>
            <person name="Yagi M."/>
            <person name="Zeng S.J."/>
            <person name="Shen C.Y."/>
            <person name="Yeh C.M."/>
            <person name="Luo Y.B."/>
            <person name="Tsai W.C."/>
            <person name="Van de Peer Y."/>
            <person name="Liu Z.J."/>
        </authorList>
    </citation>
    <scope>NUCLEOTIDE SEQUENCE [LARGE SCALE GENOMIC DNA]</scope>
    <source>
        <tissue evidence="9">The whole plant</tissue>
    </source>
</reference>
<keyword evidence="4" id="KW-0255">Endonuclease</keyword>
<dbReference type="Gene3D" id="3.30.70.270">
    <property type="match status" value="2"/>
</dbReference>
<keyword evidence="10" id="KW-1185">Reference proteome</keyword>
<dbReference type="PROSITE" id="PS50994">
    <property type="entry name" value="INTEGRASE"/>
    <property type="match status" value="1"/>
</dbReference>
<dbReference type="CDD" id="cd09274">
    <property type="entry name" value="RNase_HI_RT_Ty3"/>
    <property type="match status" value="1"/>
</dbReference>
<evidence type="ECO:0000256" key="3">
    <source>
        <dbReference type="ARBA" id="ARBA00022722"/>
    </source>
</evidence>
<dbReference type="GO" id="GO:0003676">
    <property type="term" value="F:nucleic acid binding"/>
    <property type="evidence" value="ECO:0007669"/>
    <property type="project" value="InterPro"/>
</dbReference>
<evidence type="ECO:0000256" key="2">
    <source>
        <dbReference type="ARBA" id="ARBA00022695"/>
    </source>
</evidence>
<dbReference type="Pfam" id="PF17917">
    <property type="entry name" value="RT_RNaseH"/>
    <property type="match status" value="1"/>
</dbReference>
<feature type="domain" description="Integrase catalytic" evidence="8">
    <location>
        <begin position="295"/>
        <end position="458"/>
    </location>
</feature>
<evidence type="ECO:0000256" key="6">
    <source>
        <dbReference type="ARBA" id="ARBA00022918"/>
    </source>
</evidence>
<dbReference type="PANTHER" id="PTHR35046">
    <property type="entry name" value="ZINC KNUCKLE (CCHC-TYPE) FAMILY PROTEIN"/>
    <property type="match status" value="1"/>
</dbReference>
<dbReference type="SUPFAM" id="SSF53098">
    <property type="entry name" value="Ribonuclease H-like"/>
    <property type="match status" value="1"/>
</dbReference>
<dbReference type="InterPro" id="IPR036397">
    <property type="entry name" value="RNaseH_sf"/>
</dbReference>
<evidence type="ECO:0000259" key="8">
    <source>
        <dbReference type="PROSITE" id="PS50994"/>
    </source>
</evidence>
<keyword evidence="5" id="KW-0378">Hydrolase</keyword>
<dbReference type="Gene3D" id="3.30.420.10">
    <property type="entry name" value="Ribonuclease H-like superfamily/Ribonuclease H"/>
    <property type="match status" value="1"/>
</dbReference>
<keyword evidence="3" id="KW-0540">Nuclease</keyword>
<evidence type="ECO:0000256" key="5">
    <source>
        <dbReference type="ARBA" id="ARBA00022801"/>
    </source>
</evidence>
<dbReference type="Gene3D" id="1.10.340.70">
    <property type="match status" value="1"/>
</dbReference>
<keyword evidence="6" id="KW-0695">RNA-directed DNA polymerase</keyword>
<keyword evidence="2" id="KW-0548">Nucleotidyltransferase</keyword>
<dbReference type="InterPro" id="IPR043128">
    <property type="entry name" value="Rev_trsase/Diguanyl_cyclase"/>
</dbReference>
<dbReference type="AlphaFoldDB" id="A0A2I0WZT3"/>
<gene>
    <name evidence="9" type="ORF">MA16_Dca014051</name>
</gene>
<protein>
    <submittedName>
        <fullName evidence="9">Putative mitochondrial protein</fullName>
    </submittedName>
</protein>
<feature type="compositionally biased region" description="Low complexity" evidence="7">
    <location>
        <begin position="586"/>
        <end position="601"/>
    </location>
</feature>
<dbReference type="InterPro" id="IPR043502">
    <property type="entry name" value="DNA/RNA_pol_sf"/>
</dbReference>
<evidence type="ECO:0000313" key="10">
    <source>
        <dbReference type="Proteomes" id="UP000233837"/>
    </source>
</evidence>
<feature type="region of interest" description="Disordered" evidence="7">
    <location>
        <begin position="581"/>
        <end position="601"/>
    </location>
</feature>
<dbReference type="GO" id="GO:0015074">
    <property type="term" value="P:DNA integration"/>
    <property type="evidence" value="ECO:0007669"/>
    <property type="project" value="InterPro"/>
</dbReference>
<dbReference type="InterPro" id="IPR012337">
    <property type="entry name" value="RNaseH-like_sf"/>
</dbReference>
<accession>A0A2I0WZT3</accession>
<dbReference type="Pfam" id="PF17921">
    <property type="entry name" value="Integrase_H2C2"/>
    <property type="match status" value="1"/>
</dbReference>
<organism evidence="9 10">
    <name type="scientific">Dendrobium catenatum</name>
    <dbReference type="NCBI Taxonomy" id="906689"/>
    <lineage>
        <taxon>Eukaryota</taxon>
        <taxon>Viridiplantae</taxon>
        <taxon>Streptophyta</taxon>
        <taxon>Embryophyta</taxon>
        <taxon>Tracheophyta</taxon>
        <taxon>Spermatophyta</taxon>
        <taxon>Magnoliopsida</taxon>
        <taxon>Liliopsida</taxon>
        <taxon>Asparagales</taxon>
        <taxon>Orchidaceae</taxon>
        <taxon>Epidendroideae</taxon>
        <taxon>Malaxideae</taxon>
        <taxon>Dendrobiinae</taxon>
        <taxon>Dendrobium</taxon>
    </lineage>
</organism>